<dbReference type="EMBL" id="BFEA01000642">
    <property type="protein sequence ID" value="GBG87963.1"/>
    <property type="molecule type" value="Genomic_DNA"/>
</dbReference>
<evidence type="ECO:0000313" key="1">
    <source>
        <dbReference type="EMBL" id="GBG87963.1"/>
    </source>
</evidence>
<comment type="caution">
    <text evidence="1">The sequence shown here is derived from an EMBL/GenBank/DDBJ whole genome shotgun (WGS) entry which is preliminary data.</text>
</comment>
<name>A0A388M0F4_CHABU</name>
<keyword evidence="2" id="KW-1185">Reference proteome</keyword>
<dbReference type="Proteomes" id="UP000265515">
    <property type="component" value="Unassembled WGS sequence"/>
</dbReference>
<protein>
    <submittedName>
        <fullName evidence="1">Uncharacterized protein</fullName>
    </submittedName>
</protein>
<organism evidence="1 2">
    <name type="scientific">Chara braunii</name>
    <name type="common">Braun's stonewort</name>
    <dbReference type="NCBI Taxonomy" id="69332"/>
    <lineage>
        <taxon>Eukaryota</taxon>
        <taxon>Viridiplantae</taxon>
        <taxon>Streptophyta</taxon>
        <taxon>Charophyceae</taxon>
        <taxon>Charales</taxon>
        <taxon>Characeae</taxon>
        <taxon>Chara</taxon>
    </lineage>
</organism>
<dbReference type="AlphaFoldDB" id="A0A388M0F4"/>
<accession>A0A388M0F4</accession>
<evidence type="ECO:0000313" key="2">
    <source>
        <dbReference type="Proteomes" id="UP000265515"/>
    </source>
</evidence>
<sequence length="265" mass="28520">MVDVLRSHLGVQFVADGGAASSNPPFQGGMTNMLQVIWELEEGSALEWGGLMDDQQEETLMRRCYDIFEKGQDVFAALEEEWYLHLETGDEDNIDACIISTDELEGGQARVDDALTADKHINNNNNLVPVCGSNMEFASSGACDNNNIDDKNDSNNTIGNYEVGSVGTSNTTIVDYSAGACVQSASSCVLDYNNNNNNNGNNTNNNNNISAVGLVSVVGVSVFSPPPFSPPRSFLLCDRADDSGGWREDGCGRQAWVGWVREGVG</sequence>
<gene>
    <name evidence="1" type="ORF">CBR_g46330</name>
</gene>
<proteinExistence type="predicted"/>
<dbReference type="Gramene" id="GBG87963">
    <property type="protein sequence ID" value="GBG87963"/>
    <property type="gene ID" value="CBR_g46330"/>
</dbReference>
<reference evidence="1 2" key="1">
    <citation type="journal article" date="2018" name="Cell">
        <title>The Chara Genome: Secondary Complexity and Implications for Plant Terrestrialization.</title>
        <authorList>
            <person name="Nishiyama T."/>
            <person name="Sakayama H."/>
            <person name="Vries J.D."/>
            <person name="Buschmann H."/>
            <person name="Saint-Marcoux D."/>
            <person name="Ullrich K.K."/>
            <person name="Haas F.B."/>
            <person name="Vanderstraeten L."/>
            <person name="Becker D."/>
            <person name="Lang D."/>
            <person name="Vosolsobe S."/>
            <person name="Rombauts S."/>
            <person name="Wilhelmsson P.K.I."/>
            <person name="Janitza P."/>
            <person name="Kern R."/>
            <person name="Heyl A."/>
            <person name="Rumpler F."/>
            <person name="Villalobos L.I.A.C."/>
            <person name="Clay J.M."/>
            <person name="Skokan R."/>
            <person name="Toyoda A."/>
            <person name="Suzuki Y."/>
            <person name="Kagoshima H."/>
            <person name="Schijlen E."/>
            <person name="Tajeshwar N."/>
            <person name="Catarino B."/>
            <person name="Hetherington A.J."/>
            <person name="Saltykova A."/>
            <person name="Bonnot C."/>
            <person name="Breuninger H."/>
            <person name="Symeonidi A."/>
            <person name="Radhakrishnan G.V."/>
            <person name="Van Nieuwerburgh F."/>
            <person name="Deforce D."/>
            <person name="Chang C."/>
            <person name="Karol K.G."/>
            <person name="Hedrich R."/>
            <person name="Ulvskov P."/>
            <person name="Glockner G."/>
            <person name="Delwiche C.F."/>
            <person name="Petrasek J."/>
            <person name="Van de Peer Y."/>
            <person name="Friml J."/>
            <person name="Beilby M."/>
            <person name="Dolan L."/>
            <person name="Kohara Y."/>
            <person name="Sugano S."/>
            <person name="Fujiyama A."/>
            <person name="Delaux P.-M."/>
            <person name="Quint M."/>
            <person name="TheiBen G."/>
            <person name="Hagemann M."/>
            <person name="Harholt J."/>
            <person name="Dunand C."/>
            <person name="Zachgo S."/>
            <person name="Langdale J."/>
            <person name="Maumus F."/>
            <person name="Straeten D.V.D."/>
            <person name="Gould S.B."/>
            <person name="Rensing S.A."/>
        </authorList>
    </citation>
    <scope>NUCLEOTIDE SEQUENCE [LARGE SCALE GENOMIC DNA]</scope>
    <source>
        <strain evidence="1 2">S276</strain>
    </source>
</reference>